<evidence type="ECO:0000313" key="7">
    <source>
        <dbReference type="EMBL" id="SSX27155.1"/>
    </source>
</evidence>
<name>A0A336L0X0_CULSO</name>
<dbReference type="CDD" id="cd00433">
    <property type="entry name" value="Peptidase_M17"/>
    <property type="match status" value="1"/>
</dbReference>
<keyword evidence="3" id="KW-0645">Protease</keyword>
<dbReference type="EMBL" id="UFQT01000777">
    <property type="protein sequence ID" value="SSX27155.1"/>
    <property type="molecule type" value="Genomic_DNA"/>
</dbReference>
<dbReference type="GO" id="GO:0006508">
    <property type="term" value="P:proteolysis"/>
    <property type="evidence" value="ECO:0007669"/>
    <property type="project" value="UniProtKB-KW"/>
</dbReference>
<gene>
    <name evidence="6" type="primary">CSON014220</name>
</gene>
<dbReference type="Pfam" id="PF18295">
    <property type="entry name" value="Pdase_M17_N2"/>
    <property type="match status" value="1"/>
</dbReference>
<evidence type="ECO:0000256" key="1">
    <source>
        <dbReference type="ARBA" id="ARBA00009528"/>
    </source>
</evidence>
<dbReference type="OMA" id="MVCEQSD"/>
<protein>
    <submittedName>
        <fullName evidence="6">CSON014220 protein</fullName>
    </submittedName>
</protein>
<dbReference type="GO" id="GO:0030145">
    <property type="term" value="F:manganese ion binding"/>
    <property type="evidence" value="ECO:0007669"/>
    <property type="project" value="InterPro"/>
</dbReference>
<organism evidence="6">
    <name type="scientific">Culicoides sonorensis</name>
    <name type="common">Biting midge</name>
    <dbReference type="NCBI Taxonomy" id="179676"/>
    <lineage>
        <taxon>Eukaryota</taxon>
        <taxon>Metazoa</taxon>
        <taxon>Ecdysozoa</taxon>
        <taxon>Arthropoda</taxon>
        <taxon>Hexapoda</taxon>
        <taxon>Insecta</taxon>
        <taxon>Pterygota</taxon>
        <taxon>Neoptera</taxon>
        <taxon>Endopterygota</taxon>
        <taxon>Diptera</taxon>
        <taxon>Nematocera</taxon>
        <taxon>Chironomoidea</taxon>
        <taxon>Ceratopogonidae</taxon>
        <taxon>Ceratopogoninae</taxon>
        <taxon>Culicoides</taxon>
        <taxon>Monoculicoides</taxon>
    </lineage>
</organism>
<keyword evidence="4" id="KW-0378">Hydrolase</keyword>
<dbReference type="PROSITE" id="PS00631">
    <property type="entry name" value="CYTOSOL_AP"/>
    <property type="match status" value="1"/>
</dbReference>
<dbReference type="InterPro" id="IPR041417">
    <property type="entry name" value="NPEPL1_N"/>
</dbReference>
<dbReference type="Gene3D" id="3.40.630.10">
    <property type="entry name" value="Zn peptidases"/>
    <property type="match status" value="1"/>
</dbReference>
<evidence type="ECO:0000256" key="3">
    <source>
        <dbReference type="ARBA" id="ARBA00022670"/>
    </source>
</evidence>
<keyword evidence="2" id="KW-0031">Aminopeptidase</keyword>
<accession>A0A336L0X0</accession>
<dbReference type="PRINTS" id="PR00481">
    <property type="entry name" value="LAMNOPPTDASE"/>
</dbReference>
<dbReference type="InterPro" id="IPR011356">
    <property type="entry name" value="Leucine_aapep/pepB"/>
</dbReference>
<evidence type="ECO:0000256" key="2">
    <source>
        <dbReference type="ARBA" id="ARBA00022438"/>
    </source>
</evidence>
<evidence type="ECO:0000256" key="4">
    <source>
        <dbReference type="ARBA" id="ARBA00022801"/>
    </source>
</evidence>
<feature type="domain" description="Cytosol aminopeptidase" evidence="5">
    <location>
        <begin position="338"/>
        <end position="345"/>
    </location>
</feature>
<dbReference type="VEuPathDB" id="VectorBase:CSON014220"/>
<dbReference type="EMBL" id="UFQS01000777">
    <property type="protein sequence ID" value="SSX06810.1"/>
    <property type="molecule type" value="Genomic_DNA"/>
</dbReference>
<dbReference type="AlphaFoldDB" id="A0A336L0X0"/>
<dbReference type="SUPFAM" id="SSF53187">
    <property type="entry name" value="Zn-dependent exopeptidases"/>
    <property type="match status" value="1"/>
</dbReference>
<comment type="similarity">
    <text evidence="1">Belongs to the peptidase M17 family.</text>
</comment>
<dbReference type="GO" id="GO:0070006">
    <property type="term" value="F:metalloaminopeptidase activity"/>
    <property type="evidence" value="ECO:0007669"/>
    <property type="project" value="InterPro"/>
</dbReference>
<dbReference type="FunFam" id="3.40.630.10:FF:000035">
    <property type="entry name" value="Probable aminopeptidase NPEPL1"/>
    <property type="match status" value="1"/>
</dbReference>
<dbReference type="Pfam" id="PF00883">
    <property type="entry name" value="Peptidase_M17"/>
    <property type="match status" value="1"/>
</dbReference>
<dbReference type="InterPro" id="IPR000819">
    <property type="entry name" value="Peptidase_M17_C"/>
</dbReference>
<proteinExistence type="inferred from homology"/>
<dbReference type="Gene3D" id="3.40.50.10590">
    <property type="entry name" value="Zn-dependent exopeptidases"/>
    <property type="match status" value="1"/>
</dbReference>
<dbReference type="PANTHER" id="PTHR11963">
    <property type="entry name" value="LEUCINE AMINOPEPTIDASE-RELATED"/>
    <property type="match status" value="1"/>
</dbReference>
<dbReference type="PANTHER" id="PTHR11963:SF4">
    <property type="entry name" value="AMINOPEPTIDASE NPEPL1-RELATED"/>
    <property type="match status" value="1"/>
</dbReference>
<evidence type="ECO:0000259" key="5">
    <source>
        <dbReference type="PROSITE" id="PS00631"/>
    </source>
</evidence>
<evidence type="ECO:0000313" key="6">
    <source>
        <dbReference type="EMBL" id="SSX06810.1"/>
    </source>
</evidence>
<sequence>MPVLLKFNQKLTTTDPHTHPVLIIGQVKHLTQVNLYEKVHVKLGGRITEETFNNAISYLHPAPTDTCSLYLDLAKLAALPLKSSRHNTNSRAHAITRIVKSGVIGVDESIVLVCERQDLFASACAVARAFPLYSKKSKSSSTQATVTVEFVIVGPESNSTLTDDDIKCLENAAHGIRLAAKIVDAPCNEMNVSIFIEEVKEVGKALGITPVVIRGEALKERGFGGIYGVGRAADDPPALVVLSHTPAGAKETIAWVGKGIVFDTGGLSIKGKTAMPGMKRDCGGAAGILGGFYAAVKAGFKENLHAIFCLAENAVGPLATKPDDIHVLYSGNSVEINNTDAEGRLVLADGVVYAEKDLHASIILDMATLTGAQGIATGKYHAAVLSNNETWENKIFEAGRTSGDLVYSVPYCPELHFSEFTSAVADMKNSVADRTNAQVSCAGLFIAAHLGFDYQGVWLHVDMASPVHCGERATGYGPALLCTLFGQYTNSSLLKSIGPAVNEGTPAKQARM</sequence>
<dbReference type="GO" id="GO:0005737">
    <property type="term" value="C:cytoplasm"/>
    <property type="evidence" value="ECO:0007669"/>
    <property type="project" value="InterPro"/>
</dbReference>
<reference evidence="7" key="2">
    <citation type="submission" date="2018-07" db="EMBL/GenBank/DDBJ databases">
        <authorList>
            <person name="Quirk P.G."/>
            <person name="Krulwich T.A."/>
        </authorList>
    </citation>
    <scope>NUCLEOTIDE SEQUENCE</scope>
</reference>
<reference evidence="6" key="1">
    <citation type="submission" date="2018-04" db="EMBL/GenBank/DDBJ databases">
        <authorList>
            <person name="Go L.Y."/>
            <person name="Mitchell J.A."/>
        </authorList>
    </citation>
    <scope>NUCLEOTIDE SEQUENCE</scope>
    <source>
        <tissue evidence="6">Whole organism</tissue>
    </source>
</reference>